<proteinExistence type="predicted"/>
<dbReference type="RefSeq" id="WP_064857270.1">
    <property type="nucleotide sequence ID" value="NZ_LZSF01000006.1"/>
</dbReference>
<comment type="caution">
    <text evidence="1">The sequence shown here is derived from an EMBL/GenBank/DDBJ whole genome shotgun (WGS) entry which is preliminary data.</text>
</comment>
<dbReference type="EMBL" id="LZSF01000006">
    <property type="protein sequence ID" value="OBA92806.1"/>
    <property type="molecule type" value="Genomic_DNA"/>
</dbReference>
<dbReference type="Proteomes" id="UP000093962">
    <property type="component" value="Unassembled WGS sequence"/>
</dbReference>
<accession>A0A1A0N657</accession>
<evidence type="ECO:0000313" key="2">
    <source>
        <dbReference type="Proteomes" id="UP000093962"/>
    </source>
</evidence>
<organism evidence="1 2">
    <name type="scientific">Mycolicibacterium mucogenicum</name>
    <name type="common">Mycobacterium mucogenicum</name>
    <dbReference type="NCBI Taxonomy" id="56689"/>
    <lineage>
        <taxon>Bacteria</taxon>
        <taxon>Bacillati</taxon>
        <taxon>Actinomycetota</taxon>
        <taxon>Actinomycetes</taxon>
        <taxon>Mycobacteriales</taxon>
        <taxon>Mycobacteriaceae</taxon>
        <taxon>Mycolicibacterium</taxon>
    </lineage>
</organism>
<sequence>MRIKSAGVLAPIIATAVVLGTAGCGDQGHESNAPTATAGTSGAQVEIGNTITFGSFRTVADVDCGKGKALNIGGSNNTLTVTGVCTTINIGGAENHVTVAEVHQTISVLGVNNTVVYRTGDPKIDDLGSGNTIRKG</sequence>
<dbReference type="Pfam" id="PF11259">
    <property type="entry name" value="DUF3060"/>
    <property type="match status" value="1"/>
</dbReference>
<name>A0A1A0N657_MYCMU</name>
<dbReference type="OrthoDB" id="4752871at2"/>
<dbReference type="InterPro" id="IPR021417">
    <property type="entry name" value="DUF3060"/>
</dbReference>
<protein>
    <recommendedName>
        <fullName evidence="3">DUF3060 domain-containing protein</fullName>
    </recommendedName>
</protein>
<gene>
    <name evidence="1" type="ORF">A5642_08635</name>
</gene>
<evidence type="ECO:0008006" key="3">
    <source>
        <dbReference type="Google" id="ProtNLM"/>
    </source>
</evidence>
<reference evidence="1 2" key="1">
    <citation type="submission" date="2016-06" db="EMBL/GenBank/DDBJ databases">
        <authorList>
            <person name="Kjaerup R.B."/>
            <person name="Dalgaard T.S."/>
            <person name="Juul-Madsen H.R."/>
        </authorList>
    </citation>
    <scope>NUCLEOTIDE SEQUENCE [LARGE SCALE GENOMIC DNA]</scope>
    <source>
        <strain evidence="1 2">1199456.5</strain>
    </source>
</reference>
<dbReference type="AlphaFoldDB" id="A0A1A0N657"/>
<evidence type="ECO:0000313" key="1">
    <source>
        <dbReference type="EMBL" id="OBA92806.1"/>
    </source>
</evidence>
<dbReference type="PROSITE" id="PS51257">
    <property type="entry name" value="PROKAR_LIPOPROTEIN"/>
    <property type="match status" value="1"/>
</dbReference>